<dbReference type="SUPFAM" id="SSF109604">
    <property type="entry name" value="HD-domain/PDEase-like"/>
    <property type="match status" value="1"/>
</dbReference>
<dbReference type="Pfam" id="PF01966">
    <property type="entry name" value="HD"/>
    <property type="match status" value="1"/>
</dbReference>
<dbReference type="Gene3D" id="1.10.3210.10">
    <property type="entry name" value="Hypothetical protein af1432"/>
    <property type="match status" value="1"/>
</dbReference>
<dbReference type="Proteomes" id="UP000215559">
    <property type="component" value="Unassembled WGS sequence"/>
</dbReference>
<feature type="domain" description="HD/PDEase" evidence="1">
    <location>
        <begin position="60"/>
        <end position="190"/>
    </location>
</feature>
<dbReference type="NCBIfam" id="TIGR00277">
    <property type="entry name" value="HDIG"/>
    <property type="match status" value="1"/>
</dbReference>
<evidence type="ECO:0000313" key="3">
    <source>
        <dbReference type="Proteomes" id="UP000215559"/>
    </source>
</evidence>
<organism evidence="2 3">
    <name type="scientific">candidate division WOR-3 bacterium JGI_Cruoil_03_51_56</name>
    <dbReference type="NCBI Taxonomy" id="1973747"/>
    <lineage>
        <taxon>Bacteria</taxon>
        <taxon>Bacteria division WOR-3</taxon>
    </lineage>
</organism>
<reference evidence="2 3" key="1">
    <citation type="submission" date="2017-07" db="EMBL/GenBank/DDBJ databases">
        <title>Recovery of genomes from metagenomes via a dereplication, aggregation, and scoring strategy.</title>
        <authorList>
            <person name="Sieber C.M."/>
            <person name="Probst A.J."/>
            <person name="Sharrar A."/>
            <person name="Thomas B.C."/>
            <person name="Hess M."/>
            <person name="Tringe S.G."/>
            <person name="Banfield J.F."/>
        </authorList>
    </citation>
    <scope>NUCLEOTIDE SEQUENCE [LARGE SCALE GENOMIC DNA]</scope>
    <source>
        <strain evidence="2">JGI_Cruoil_03_51_56</strain>
    </source>
</reference>
<protein>
    <recommendedName>
        <fullName evidence="1">HD/PDEase domain-containing protein</fullName>
    </recommendedName>
</protein>
<dbReference type="EMBL" id="NOZP01000081">
    <property type="protein sequence ID" value="OYD15848.1"/>
    <property type="molecule type" value="Genomic_DNA"/>
</dbReference>
<sequence length="193" mass="21145">MIMITNKDIEEIFQEQLAGIEDAEIRSKTVQVWVEACKKGNWKNTNELCHVPFSLLVETKGIGLIEHTIAVTEGAVGLAESQIDAYSEMPYSVNMDRLIAGGLLHDVGKLLEIEPAPHGGYRKSRSGMCARHPISGAILAAQAGLPEELINVIACHSKEGDGRPQTVETVFIHQADFAAFNPLVMLEKEKLIQ</sequence>
<comment type="caution">
    <text evidence="2">The sequence shown here is derived from an EMBL/GenBank/DDBJ whole genome shotgun (WGS) entry which is preliminary data.</text>
</comment>
<dbReference type="InterPro" id="IPR003607">
    <property type="entry name" value="HD/PDEase_dom"/>
</dbReference>
<dbReference type="InterPro" id="IPR006675">
    <property type="entry name" value="HDIG_dom"/>
</dbReference>
<proteinExistence type="predicted"/>
<gene>
    <name evidence="2" type="ORF">CH330_04470</name>
</gene>
<dbReference type="AlphaFoldDB" id="A0A235BU60"/>
<accession>A0A235BU60</accession>
<dbReference type="InterPro" id="IPR006674">
    <property type="entry name" value="HD_domain"/>
</dbReference>
<dbReference type="SMART" id="SM00471">
    <property type="entry name" value="HDc"/>
    <property type="match status" value="1"/>
</dbReference>
<evidence type="ECO:0000313" key="2">
    <source>
        <dbReference type="EMBL" id="OYD15848.1"/>
    </source>
</evidence>
<evidence type="ECO:0000259" key="1">
    <source>
        <dbReference type="SMART" id="SM00471"/>
    </source>
</evidence>
<dbReference type="CDD" id="cd00077">
    <property type="entry name" value="HDc"/>
    <property type="match status" value="1"/>
</dbReference>
<name>A0A235BU60_UNCW3</name>